<dbReference type="Pfam" id="PF00067">
    <property type="entry name" value="p450"/>
    <property type="match status" value="1"/>
</dbReference>
<dbReference type="InterPro" id="IPR017972">
    <property type="entry name" value="Cyt_P450_CS"/>
</dbReference>
<evidence type="ECO:0000256" key="5">
    <source>
        <dbReference type="ARBA" id="ARBA00023004"/>
    </source>
</evidence>
<accession>A0AB74UN46</accession>
<dbReference type="AlphaFoldDB" id="A0AB74UN46"/>
<evidence type="ECO:0000256" key="4">
    <source>
        <dbReference type="ARBA" id="ARBA00023002"/>
    </source>
</evidence>
<dbReference type="GO" id="GO:0005506">
    <property type="term" value="F:iron ion binding"/>
    <property type="evidence" value="ECO:0007669"/>
    <property type="project" value="InterPro"/>
</dbReference>
<keyword evidence="6 8" id="KW-0503">Monooxygenase</keyword>
<keyword evidence="4 8" id="KW-0560">Oxidoreductase</keyword>
<dbReference type="Gene3D" id="1.10.630.10">
    <property type="entry name" value="Cytochrome P450"/>
    <property type="match status" value="1"/>
</dbReference>
<dbReference type="EMBL" id="PQ350012">
    <property type="protein sequence ID" value="XHV14898.1"/>
    <property type="molecule type" value="mRNA"/>
</dbReference>
<gene>
    <name evidence="9" type="primary">CYP17A1</name>
</gene>
<comment type="cofactor">
    <cofactor evidence="7">
        <name>heme</name>
        <dbReference type="ChEBI" id="CHEBI:30413"/>
    </cofactor>
</comment>
<keyword evidence="2 7" id="KW-0349">Heme</keyword>
<feature type="binding site" description="axial binding residue" evidence="7">
    <location>
        <position position="466"/>
    </location>
    <ligand>
        <name>heme</name>
        <dbReference type="ChEBI" id="CHEBI:30413"/>
    </ligand>
    <ligandPart>
        <name>Fe</name>
        <dbReference type="ChEBI" id="CHEBI:18248"/>
    </ligandPart>
</feature>
<dbReference type="PROSITE" id="PS00086">
    <property type="entry name" value="CYTOCHROME_P450"/>
    <property type="match status" value="1"/>
</dbReference>
<evidence type="ECO:0000256" key="8">
    <source>
        <dbReference type="RuleBase" id="RU000461"/>
    </source>
</evidence>
<dbReference type="PANTHER" id="PTHR24289">
    <property type="entry name" value="STEROID 17-ALPHA-HYDROXYLASE/17,20 LYASE"/>
    <property type="match status" value="1"/>
</dbReference>
<evidence type="ECO:0000256" key="1">
    <source>
        <dbReference type="ARBA" id="ARBA00010617"/>
    </source>
</evidence>
<comment type="similarity">
    <text evidence="1 8">Belongs to the cytochrome P450 family.</text>
</comment>
<dbReference type="GO" id="GO:0042448">
    <property type="term" value="P:progesterone metabolic process"/>
    <property type="evidence" value="ECO:0007669"/>
    <property type="project" value="TreeGrafter"/>
</dbReference>
<name>A0AB74UN46_9CAEN</name>
<dbReference type="GO" id="GO:0042446">
    <property type="term" value="P:hormone biosynthetic process"/>
    <property type="evidence" value="ECO:0007669"/>
    <property type="project" value="TreeGrafter"/>
</dbReference>
<dbReference type="GO" id="GO:0020037">
    <property type="term" value="F:heme binding"/>
    <property type="evidence" value="ECO:0007669"/>
    <property type="project" value="InterPro"/>
</dbReference>
<dbReference type="GO" id="GO:0004508">
    <property type="term" value="F:steroid 17-alpha-monooxygenase activity"/>
    <property type="evidence" value="ECO:0007669"/>
    <property type="project" value="TreeGrafter"/>
</dbReference>
<evidence type="ECO:0000256" key="2">
    <source>
        <dbReference type="ARBA" id="ARBA00022617"/>
    </source>
</evidence>
<evidence type="ECO:0000256" key="3">
    <source>
        <dbReference type="ARBA" id="ARBA00022723"/>
    </source>
</evidence>
<evidence type="ECO:0000313" key="9">
    <source>
        <dbReference type="EMBL" id="XHV14898.1"/>
    </source>
</evidence>
<reference evidence="9" key="1">
    <citation type="submission" date="2024-10" db="EMBL/GenBank/DDBJ databases">
        <authorList>
            <person name="Miao Y."/>
        </authorList>
    </citation>
    <scope>NUCLEOTIDE SEQUENCE</scope>
    <source>
        <tissue evidence="9">Gonad</tissue>
    </source>
</reference>
<proteinExistence type="evidence at transcript level"/>
<keyword evidence="3 7" id="KW-0479">Metal-binding</keyword>
<keyword evidence="5 7" id="KW-0408">Iron</keyword>
<sequence>MSEVLTEMKVALSQGMEYIKELSDQLPGTVTQQALILGMTVGVATYLLLKKHYHLPPGPFKLPLVGNLLSVIYSKEPFYKTLLRWSREKYGPVITVYIGPLRCVTLNRIDVVMEALVKKKSDFAGRPYLYSVHSFTNGGKDIAFTTYSSTWKLHKTIASQAVRHFMTGHHFEQTVQDVVTKMMNKMSEEKDPFDPSGYLTSLMFTILDIFCFGVSKELDDPQLKRISFLFDEFGKIVGNGFWEDLIPPLRLFPTRKFKLCSDSFLEIRNYLRQEMKRHKDTFSADNIRDMADSILLAQQEIEREENPDAMAMITEDHVVMTVGNLFTAGSDTTRATLLWVFYYLAGHPEVQSKVQAEIDAATEDQLPSLSMRCKLSYTEAMLYEVMRIATVAPIGVAHTTMCDTTVGGYEIPKGTMVIINHWALHNDPDKWDQPHLFRPERFLDSDGKLVPKPESWLPFSAGHRVCLGETVVKPELVLLLTFILKRLTISLPPGAKFDPQPIDSFLAGPPKPFKIVVTERTIT</sequence>
<organism evidence="9">
    <name type="scientific">Sinotaia quadrata</name>
    <dbReference type="NCBI Taxonomy" id="200191"/>
    <lineage>
        <taxon>Eukaryota</taxon>
        <taxon>Metazoa</taxon>
        <taxon>Spiralia</taxon>
        <taxon>Lophotrochozoa</taxon>
        <taxon>Mollusca</taxon>
        <taxon>Gastropoda</taxon>
        <taxon>Caenogastropoda</taxon>
        <taxon>Architaenioglossa</taxon>
        <taxon>Viviparoidea</taxon>
        <taxon>Viviparidae</taxon>
        <taxon>Sinotaia</taxon>
    </lineage>
</organism>
<evidence type="ECO:0000256" key="7">
    <source>
        <dbReference type="PIRSR" id="PIRSR602401-1"/>
    </source>
</evidence>
<dbReference type="InterPro" id="IPR001128">
    <property type="entry name" value="Cyt_P450"/>
</dbReference>
<dbReference type="InterPro" id="IPR002401">
    <property type="entry name" value="Cyt_P450_E_grp-I"/>
</dbReference>
<protein>
    <submittedName>
        <fullName evidence="9">Cytochrome P450 family 17 subfamily A member 1</fullName>
    </submittedName>
</protein>
<dbReference type="PRINTS" id="PR00385">
    <property type="entry name" value="P450"/>
</dbReference>
<dbReference type="PANTHER" id="PTHR24289:SF20">
    <property type="entry name" value="STEROID 17-ALPHA-HYDROXYLASE_17,20 LYASE"/>
    <property type="match status" value="1"/>
</dbReference>
<dbReference type="InterPro" id="IPR036396">
    <property type="entry name" value="Cyt_P450_sf"/>
</dbReference>
<dbReference type="SUPFAM" id="SSF48264">
    <property type="entry name" value="Cytochrome P450"/>
    <property type="match status" value="1"/>
</dbReference>
<evidence type="ECO:0000256" key="6">
    <source>
        <dbReference type="ARBA" id="ARBA00023033"/>
    </source>
</evidence>
<dbReference type="PRINTS" id="PR00463">
    <property type="entry name" value="EP450I"/>
</dbReference>